<protein>
    <submittedName>
        <fullName evidence="3">Type IV pilus modification protein PilV</fullName>
    </submittedName>
</protein>
<evidence type="ECO:0000313" key="3">
    <source>
        <dbReference type="EMBL" id="PZQ65976.1"/>
    </source>
</evidence>
<accession>A0A2W5PKL2</accession>
<organism evidence="3 4">
    <name type="scientific">Variovorax paradoxus</name>
    <dbReference type="NCBI Taxonomy" id="34073"/>
    <lineage>
        <taxon>Bacteria</taxon>
        <taxon>Pseudomonadati</taxon>
        <taxon>Pseudomonadota</taxon>
        <taxon>Betaproteobacteria</taxon>
        <taxon>Burkholderiales</taxon>
        <taxon>Comamonadaceae</taxon>
        <taxon>Variovorax</taxon>
    </lineage>
</organism>
<dbReference type="EMBL" id="QFPP01000469">
    <property type="protein sequence ID" value="PZQ65976.1"/>
    <property type="molecule type" value="Genomic_DNA"/>
</dbReference>
<feature type="transmembrane region" description="Helical" evidence="2">
    <location>
        <begin position="12"/>
        <end position="35"/>
    </location>
</feature>
<dbReference type="Pfam" id="PF07963">
    <property type="entry name" value="N_methyl"/>
    <property type="match status" value="1"/>
</dbReference>
<dbReference type="InterPro" id="IPR012902">
    <property type="entry name" value="N_methyl_site"/>
</dbReference>
<keyword evidence="2" id="KW-0812">Transmembrane</keyword>
<evidence type="ECO:0000256" key="1">
    <source>
        <dbReference type="SAM" id="MobiDB-lite"/>
    </source>
</evidence>
<dbReference type="AlphaFoldDB" id="A0A2W5PKL2"/>
<dbReference type="InterPro" id="IPR013362">
    <property type="entry name" value="Pilus_4_PilV"/>
</dbReference>
<feature type="region of interest" description="Disordered" evidence="1">
    <location>
        <begin position="121"/>
        <end position="140"/>
    </location>
</feature>
<sequence length="140" mass="14410">MNTKRHAPGARGFALLEVLVSILLLSFGILGIVGLQARAINFSVDAEDRNRAALLANEAATDMWVNRSVTIPASLLAAWQTKVASPTAGGLPSGSGTVTPVAGSSNSADITITWLEPNHASDASNAGNAGSRFSTRVTLP</sequence>
<gene>
    <name evidence="3" type="primary">pilV</name>
    <name evidence="3" type="ORF">DI563_24910</name>
</gene>
<dbReference type="Proteomes" id="UP000249135">
    <property type="component" value="Unassembled WGS sequence"/>
</dbReference>
<evidence type="ECO:0000313" key="4">
    <source>
        <dbReference type="Proteomes" id="UP000249135"/>
    </source>
</evidence>
<keyword evidence="2" id="KW-1133">Transmembrane helix</keyword>
<comment type="caution">
    <text evidence="3">The sequence shown here is derived from an EMBL/GenBank/DDBJ whole genome shotgun (WGS) entry which is preliminary data.</text>
</comment>
<feature type="compositionally biased region" description="Low complexity" evidence="1">
    <location>
        <begin position="121"/>
        <end position="131"/>
    </location>
</feature>
<keyword evidence="2" id="KW-0472">Membrane</keyword>
<reference evidence="3 4" key="1">
    <citation type="submission" date="2017-08" db="EMBL/GenBank/DDBJ databases">
        <title>Infants hospitalized years apart are colonized by the same room-sourced microbial strains.</title>
        <authorList>
            <person name="Brooks B."/>
            <person name="Olm M.R."/>
            <person name="Firek B.A."/>
            <person name="Baker R."/>
            <person name="Thomas B.C."/>
            <person name="Morowitz M.J."/>
            <person name="Banfield J.F."/>
        </authorList>
    </citation>
    <scope>NUCLEOTIDE SEQUENCE [LARGE SCALE GENOMIC DNA]</scope>
    <source>
        <strain evidence="3">S2_005_003_R2_41</strain>
    </source>
</reference>
<dbReference type="NCBIfam" id="TIGR02523">
    <property type="entry name" value="type_IV_pilV"/>
    <property type="match status" value="1"/>
</dbReference>
<name>A0A2W5PKL2_VARPD</name>
<proteinExistence type="predicted"/>
<evidence type="ECO:0000256" key="2">
    <source>
        <dbReference type="SAM" id="Phobius"/>
    </source>
</evidence>